<dbReference type="Proteomes" id="UP001611263">
    <property type="component" value="Unassembled WGS sequence"/>
</dbReference>
<evidence type="ECO:0000256" key="8">
    <source>
        <dbReference type="SAM" id="MobiDB-lite"/>
    </source>
</evidence>
<keyword evidence="11" id="KW-1185">Reference proteome</keyword>
<dbReference type="EMBL" id="JBIRUQ010000001">
    <property type="protein sequence ID" value="MFI1460606.1"/>
    <property type="molecule type" value="Genomic_DNA"/>
</dbReference>
<dbReference type="Pfam" id="PF09335">
    <property type="entry name" value="VTT_dom"/>
    <property type="match status" value="1"/>
</dbReference>
<dbReference type="InterPro" id="IPR015414">
    <property type="entry name" value="TMEM64"/>
</dbReference>
<evidence type="ECO:0000256" key="3">
    <source>
        <dbReference type="ARBA" id="ARBA00022475"/>
    </source>
</evidence>
<feature type="transmembrane region" description="Helical" evidence="7">
    <location>
        <begin position="128"/>
        <end position="149"/>
    </location>
</feature>
<keyword evidence="4 7" id="KW-0812">Transmembrane</keyword>
<feature type="transmembrane region" description="Helical" evidence="7">
    <location>
        <begin position="156"/>
        <end position="178"/>
    </location>
</feature>
<feature type="region of interest" description="Disordered" evidence="8">
    <location>
        <begin position="216"/>
        <end position="240"/>
    </location>
</feature>
<feature type="transmembrane region" description="Helical" evidence="7">
    <location>
        <begin position="184"/>
        <end position="206"/>
    </location>
</feature>
<dbReference type="PANTHER" id="PTHR12677">
    <property type="entry name" value="GOLGI APPARATUS MEMBRANE PROTEIN TVP38-RELATED"/>
    <property type="match status" value="1"/>
</dbReference>
<protein>
    <recommendedName>
        <fullName evidence="7">TVP38/TMEM64 family membrane protein</fullName>
    </recommendedName>
</protein>
<evidence type="ECO:0000313" key="10">
    <source>
        <dbReference type="EMBL" id="MFI1460606.1"/>
    </source>
</evidence>
<organism evidence="10 11">
    <name type="scientific">Nocardia carnea</name>
    <dbReference type="NCBI Taxonomy" id="37328"/>
    <lineage>
        <taxon>Bacteria</taxon>
        <taxon>Bacillati</taxon>
        <taxon>Actinomycetota</taxon>
        <taxon>Actinomycetes</taxon>
        <taxon>Mycobacteriales</taxon>
        <taxon>Nocardiaceae</taxon>
        <taxon>Nocardia</taxon>
    </lineage>
</organism>
<evidence type="ECO:0000256" key="1">
    <source>
        <dbReference type="ARBA" id="ARBA00004651"/>
    </source>
</evidence>
<dbReference type="PANTHER" id="PTHR12677:SF59">
    <property type="entry name" value="GOLGI APPARATUS MEMBRANE PROTEIN TVP38-RELATED"/>
    <property type="match status" value="1"/>
</dbReference>
<dbReference type="InterPro" id="IPR032816">
    <property type="entry name" value="VTT_dom"/>
</dbReference>
<feature type="compositionally biased region" description="Polar residues" evidence="8">
    <location>
        <begin position="216"/>
        <end position="230"/>
    </location>
</feature>
<reference evidence="10 11" key="1">
    <citation type="submission" date="2024-10" db="EMBL/GenBank/DDBJ databases">
        <title>The Natural Products Discovery Center: Release of the First 8490 Sequenced Strains for Exploring Actinobacteria Biosynthetic Diversity.</title>
        <authorList>
            <person name="Kalkreuter E."/>
            <person name="Kautsar S.A."/>
            <person name="Yang D."/>
            <person name="Bader C.D."/>
            <person name="Teijaro C.N."/>
            <person name="Fluegel L."/>
            <person name="Davis C.M."/>
            <person name="Simpson J.R."/>
            <person name="Lauterbach L."/>
            <person name="Steele A.D."/>
            <person name="Gui C."/>
            <person name="Meng S."/>
            <person name="Li G."/>
            <person name="Viehrig K."/>
            <person name="Ye F."/>
            <person name="Su P."/>
            <person name="Kiefer A.F."/>
            <person name="Nichols A."/>
            <person name="Cepeda A.J."/>
            <person name="Yan W."/>
            <person name="Fan B."/>
            <person name="Jiang Y."/>
            <person name="Adhikari A."/>
            <person name="Zheng C.-J."/>
            <person name="Schuster L."/>
            <person name="Cowan T.M."/>
            <person name="Smanski M.J."/>
            <person name="Chevrette M.G."/>
            <person name="De Carvalho L.P.S."/>
            <person name="Shen B."/>
        </authorList>
    </citation>
    <scope>NUCLEOTIDE SEQUENCE [LARGE SCALE GENOMIC DNA]</scope>
    <source>
        <strain evidence="10 11">NPDC020568</strain>
    </source>
</reference>
<keyword evidence="5 7" id="KW-1133">Transmembrane helix</keyword>
<comment type="subcellular location">
    <subcellularLocation>
        <location evidence="1 7">Cell membrane</location>
        <topology evidence="1 7">Multi-pass membrane protein</topology>
    </subcellularLocation>
</comment>
<evidence type="ECO:0000256" key="7">
    <source>
        <dbReference type="RuleBase" id="RU366058"/>
    </source>
</evidence>
<feature type="transmembrane region" description="Helical" evidence="7">
    <location>
        <begin position="42"/>
        <end position="62"/>
    </location>
</feature>
<keyword evidence="3 7" id="KW-1003">Cell membrane</keyword>
<feature type="transmembrane region" description="Helical" evidence="7">
    <location>
        <begin position="74"/>
        <end position="99"/>
    </location>
</feature>
<evidence type="ECO:0000256" key="4">
    <source>
        <dbReference type="ARBA" id="ARBA00022692"/>
    </source>
</evidence>
<evidence type="ECO:0000313" key="11">
    <source>
        <dbReference type="Proteomes" id="UP001611263"/>
    </source>
</evidence>
<proteinExistence type="inferred from homology"/>
<accession>A0ABW7THV3</accession>
<name>A0ABW7THV3_9NOCA</name>
<evidence type="ECO:0000256" key="6">
    <source>
        <dbReference type="ARBA" id="ARBA00023136"/>
    </source>
</evidence>
<dbReference type="RefSeq" id="WP_051157465.1">
    <property type="nucleotide sequence ID" value="NZ_JBIRUQ010000001.1"/>
</dbReference>
<dbReference type="GeneID" id="93505041"/>
<comment type="similarity">
    <text evidence="2 7">Belongs to the TVP38/TMEM64 family.</text>
</comment>
<evidence type="ECO:0000256" key="5">
    <source>
        <dbReference type="ARBA" id="ARBA00022989"/>
    </source>
</evidence>
<feature type="domain" description="VTT" evidence="9">
    <location>
        <begin position="62"/>
        <end position="177"/>
    </location>
</feature>
<gene>
    <name evidence="10" type="ORF">ACH4WX_07770</name>
</gene>
<comment type="caution">
    <text evidence="10">The sequence shown here is derived from an EMBL/GenBank/DDBJ whole genome shotgun (WGS) entry which is preliminary data.</text>
</comment>
<evidence type="ECO:0000259" key="9">
    <source>
        <dbReference type="Pfam" id="PF09335"/>
    </source>
</evidence>
<sequence>MFRILHDRRLVLVLCLAVVVCAAALLTPLPDPRQIQEWAEGAGPWFPVLFFAAHALIIIAPVPRTVFTVASGLLFGPFLGLGVAVTASLLSAAAAFLLVRAFGRDRVAPYLAHPTVQIIDDRLRRRGWLAVGALRLIAFAPFSVVNYSCALSSIRFWPYLGATLVGILPGTAATVVLADALTGGTHPVMVGVSIACIAAGCLGLVIDQRWKPVASDSATSPGTHRTTAPSATPDDIVADR</sequence>
<evidence type="ECO:0000256" key="2">
    <source>
        <dbReference type="ARBA" id="ARBA00008640"/>
    </source>
</evidence>
<keyword evidence="6 7" id="KW-0472">Membrane</keyword>